<comment type="caution">
    <text evidence="7">The sequence shown here is derived from an EMBL/GenBank/DDBJ whole genome shotgun (WGS) entry which is preliminary data.</text>
</comment>
<keyword evidence="4" id="KW-0256">Endoplasmic reticulum</keyword>
<organism evidence="7 8">
    <name type="scientific">Fusarium austroafricanum</name>
    <dbReference type="NCBI Taxonomy" id="2364996"/>
    <lineage>
        <taxon>Eukaryota</taxon>
        <taxon>Fungi</taxon>
        <taxon>Dikarya</taxon>
        <taxon>Ascomycota</taxon>
        <taxon>Pezizomycotina</taxon>
        <taxon>Sordariomycetes</taxon>
        <taxon>Hypocreomycetidae</taxon>
        <taxon>Hypocreales</taxon>
        <taxon>Nectriaceae</taxon>
        <taxon>Fusarium</taxon>
        <taxon>Fusarium concolor species complex</taxon>
    </lineage>
</organism>
<dbReference type="EMBL" id="JAADJG010000276">
    <property type="protein sequence ID" value="KAF4449664.1"/>
    <property type="molecule type" value="Genomic_DNA"/>
</dbReference>
<protein>
    <submittedName>
        <fullName evidence="7">TPR-like protein</fullName>
    </submittedName>
</protein>
<keyword evidence="8" id="KW-1185">Reference proteome</keyword>
<dbReference type="InterPro" id="IPR027417">
    <property type="entry name" value="P-loop_NTPase"/>
</dbReference>
<dbReference type="Gene3D" id="3.40.50.300">
    <property type="entry name" value="P-loop containing nucleotide triphosphate hydrolases"/>
    <property type="match status" value="1"/>
</dbReference>
<dbReference type="PANTHER" id="PTHR48182">
    <property type="entry name" value="PROTEIN SERAC1"/>
    <property type="match status" value="1"/>
</dbReference>
<gene>
    <name evidence="7" type="ORF">F53441_7064</name>
</gene>
<dbReference type="Proteomes" id="UP000605986">
    <property type="component" value="Unassembled WGS sequence"/>
</dbReference>
<dbReference type="Gene3D" id="3.40.50.1820">
    <property type="entry name" value="alpha/beta hydrolase"/>
    <property type="match status" value="1"/>
</dbReference>
<dbReference type="OrthoDB" id="427518at2759"/>
<evidence type="ECO:0000256" key="3">
    <source>
        <dbReference type="ARBA" id="ARBA00004370"/>
    </source>
</evidence>
<sequence>MSRSRIYVSSGPVLERVNTVVLITNSNASEIDLRGHAKALLDSVQREQENASSFQASDASLRPIIFVGHSLGGLLIKQALVLAKQNDRVYGELLRCTQGVVFFATPHRGGNGATLGKILANACSFMLGSARNELVKSLKEQSKSLAQLSHDFAHQYENYQFLSVIESRPLIKAPMNPIRTICKFEEGPDFNRVIWQLEKMARFAIQNLAPGTSPGIQTSLSEAHSRPAADDAELSHLYSTMEFMNERLFLGQEELLRWLELFIGHQVENCLLLHGPSGIGKSSIAYHFVSKFCNTKSIFWFAAESPQSIGRDLQSMTRMINATQSSQGPSIKRSFRSWLSNEYHKPWIAVFDNAYRGLDIRDLLPHIGGKIIVTARHTEVRTHDGFVTKEIPRLKPVHARDLFISSCSMHLEAATAGIPVPPTTARLLENLADRPLAICLAAACMQAGNSGNPTQDLQSLQDQPVPKGDNLDSNIWEWAYHLLNQLNPQESFLLGLICVFDSDCVSDAFLDLIVKWAIPNSLFYLQRRSNITLQYYCVPSAIKECTLHYLQIAHTHGGIQGVLQEAFEVVQPSISTIRLGTGNNGSQSLEILSPHVQALCLNAQSQRIAPPSSLLPHLSKTCYFALKEATQRIERFCHKQFWRTWLLSNNYNLNEANEGEDDGAELIIHPIYQEWTNLCTSPESATDRNIRQLLQEDIVSKFVDDLNNSTILAAVGNAWHGVREEIFEFITNHECGPQNQGQINSVIDAVDKGGNRGLQCATVGHLRSDEYMSETYEDGSRSLESLVDIVRAAIAASGVEIAHCNPETMNAVETALSDSWETLQISSFYQMGGAFESVLSGQTVALVCSMIGPGFISHAQLDSFENTTAFAVSNLGKDPLKSRISLVSQGYWNVMSALTLFFASDILRELSTVVTEAGPDIENSEAVSQHLMTYAIDLLRAGIMSCGLQYNPVWKIALKDAVFWCVQAENCRKAWGAIPDRYNYFRQDRWEEYQIELR</sequence>
<proteinExistence type="predicted"/>
<evidence type="ECO:0000256" key="5">
    <source>
        <dbReference type="ARBA" id="ARBA00023128"/>
    </source>
</evidence>
<keyword evidence="5" id="KW-0496">Mitochondrion</keyword>
<reference evidence="7" key="1">
    <citation type="submission" date="2020-01" db="EMBL/GenBank/DDBJ databases">
        <title>Identification and distribution of gene clusters putatively required for synthesis of sphingolipid metabolism inhibitors in phylogenetically diverse species of the filamentous fungus Fusarium.</title>
        <authorList>
            <person name="Kim H.-S."/>
            <person name="Busman M."/>
            <person name="Brown D.W."/>
            <person name="Divon H."/>
            <person name="Uhlig S."/>
            <person name="Proctor R.H."/>
        </authorList>
    </citation>
    <scope>NUCLEOTIDE SEQUENCE</scope>
    <source>
        <strain evidence="7">NRRL 53441</strain>
    </source>
</reference>
<evidence type="ECO:0000256" key="1">
    <source>
        <dbReference type="ARBA" id="ARBA00004173"/>
    </source>
</evidence>
<dbReference type="GO" id="GO:0005783">
    <property type="term" value="C:endoplasmic reticulum"/>
    <property type="evidence" value="ECO:0007669"/>
    <property type="project" value="UniProtKB-SubCell"/>
</dbReference>
<evidence type="ECO:0000256" key="2">
    <source>
        <dbReference type="ARBA" id="ARBA00004240"/>
    </source>
</evidence>
<name>A0A8H4KI88_9HYPO</name>
<evidence type="ECO:0000313" key="7">
    <source>
        <dbReference type="EMBL" id="KAF4449664.1"/>
    </source>
</evidence>
<keyword evidence="6" id="KW-0472">Membrane</keyword>
<dbReference type="GO" id="GO:0016020">
    <property type="term" value="C:membrane"/>
    <property type="evidence" value="ECO:0007669"/>
    <property type="project" value="UniProtKB-SubCell"/>
</dbReference>
<evidence type="ECO:0000256" key="6">
    <source>
        <dbReference type="ARBA" id="ARBA00023136"/>
    </source>
</evidence>
<dbReference type="AlphaFoldDB" id="A0A8H4KI88"/>
<evidence type="ECO:0000313" key="8">
    <source>
        <dbReference type="Proteomes" id="UP000605986"/>
    </source>
</evidence>
<dbReference type="InterPro" id="IPR029058">
    <property type="entry name" value="AB_hydrolase_fold"/>
</dbReference>
<dbReference type="PANTHER" id="PTHR48182:SF2">
    <property type="entry name" value="PROTEIN SERAC1"/>
    <property type="match status" value="1"/>
</dbReference>
<accession>A0A8H4KI88</accession>
<comment type="subcellular location">
    <subcellularLocation>
        <location evidence="2">Endoplasmic reticulum</location>
    </subcellularLocation>
    <subcellularLocation>
        <location evidence="3">Membrane</location>
    </subcellularLocation>
    <subcellularLocation>
        <location evidence="1">Mitochondrion</location>
    </subcellularLocation>
</comment>
<dbReference type="SUPFAM" id="SSF52540">
    <property type="entry name" value="P-loop containing nucleoside triphosphate hydrolases"/>
    <property type="match status" value="1"/>
</dbReference>
<dbReference type="SUPFAM" id="SSF53474">
    <property type="entry name" value="alpha/beta-Hydrolases"/>
    <property type="match status" value="1"/>
</dbReference>
<dbReference type="InterPro" id="IPR052374">
    <property type="entry name" value="SERAC1"/>
</dbReference>
<evidence type="ECO:0000256" key="4">
    <source>
        <dbReference type="ARBA" id="ARBA00022824"/>
    </source>
</evidence>
<dbReference type="GO" id="GO:0005739">
    <property type="term" value="C:mitochondrion"/>
    <property type="evidence" value="ECO:0007669"/>
    <property type="project" value="UniProtKB-SubCell"/>
</dbReference>